<keyword evidence="2" id="KW-1185">Reference proteome</keyword>
<name>A0ACC6Q216_9ACTN</name>
<evidence type="ECO:0000313" key="2">
    <source>
        <dbReference type="Proteomes" id="UP001377168"/>
    </source>
</evidence>
<accession>A0ACC6Q216</accession>
<dbReference type="EMBL" id="JBBKAJ010000022">
    <property type="protein sequence ID" value="MEJ8637618.1"/>
    <property type="molecule type" value="Genomic_DNA"/>
</dbReference>
<sequence>MNPTETDKTTDKTTQPAAAGTGAVDTKAEDTAVAAPGTSEKTAGTTAETVGDEHDTAVSDDIDADERLDVDDDGRTPRASSGLAASAGAVFAAGLGVVGLSGSWIGRIAAERQTLIGQIKTSQGGSPADQISAIYGDAWHTTALSNGVFALLALIIGLVVLTRPRKSGWVPAVAVAGAALGALGLIVSIGMYFDIILALPSAGS</sequence>
<proteinExistence type="predicted"/>
<organism evidence="1 2">
    <name type="scientific">Streptomyces achmelvichensis</name>
    <dbReference type="NCBI Taxonomy" id="3134111"/>
    <lineage>
        <taxon>Bacteria</taxon>
        <taxon>Bacillati</taxon>
        <taxon>Actinomycetota</taxon>
        <taxon>Actinomycetes</taxon>
        <taxon>Kitasatosporales</taxon>
        <taxon>Streptomycetaceae</taxon>
        <taxon>Streptomyces</taxon>
    </lineage>
</organism>
<protein>
    <submittedName>
        <fullName evidence="1">Uncharacterized protein</fullName>
    </submittedName>
</protein>
<evidence type="ECO:0000313" key="1">
    <source>
        <dbReference type="EMBL" id="MEJ8637618.1"/>
    </source>
</evidence>
<gene>
    <name evidence="1" type="ORF">WKI67_30065</name>
</gene>
<comment type="caution">
    <text evidence="1">The sequence shown here is derived from an EMBL/GenBank/DDBJ whole genome shotgun (WGS) entry which is preliminary data.</text>
</comment>
<dbReference type="Proteomes" id="UP001377168">
    <property type="component" value="Unassembled WGS sequence"/>
</dbReference>
<reference evidence="1" key="1">
    <citation type="submission" date="2024-03" db="EMBL/GenBank/DDBJ databases">
        <title>Novel Streptomyces species of biotechnological and ecological value are a feature of Machair soil.</title>
        <authorList>
            <person name="Prole J.R."/>
            <person name="Goodfellow M."/>
            <person name="Allenby N."/>
            <person name="Ward A.C."/>
        </authorList>
    </citation>
    <scope>NUCLEOTIDE SEQUENCE</scope>
    <source>
        <strain evidence="1">MS2.AVA.5</strain>
    </source>
</reference>